<dbReference type="InterPro" id="IPR002156">
    <property type="entry name" value="RNaseH_domain"/>
</dbReference>
<dbReference type="InterPro" id="IPR036397">
    <property type="entry name" value="RNaseH_sf"/>
</dbReference>
<dbReference type="CDD" id="cd06222">
    <property type="entry name" value="RNase_H_like"/>
    <property type="match status" value="1"/>
</dbReference>
<evidence type="ECO:0000313" key="3">
    <source>
        <dbReference type="Proteomes" id="UP001151760"/>
    </source>
</evidence>
<accession>A0ABQ4XST1</accession>
<dbReference type="PANTHER" id="PTHR47074">
    <property type="entry name" value="BNAC02G40300D PROTEIN"/>
    <property type="match status" value="1"/>
</dbReference>
<name>A0ABQ4XST1_9ASTR</name>
<proteinExistence type="predicted"/>
<reference evidence="2" key="1">
    <citation type="journal article" date="2022" name="Int. J. Mol. Sci.">
        <title>Draft Genome of Tanacetum Coccineum: Genomic Comparison of Closely Related Tanacetum-Family Plants.</title>
        <authorList>
            <person name="Yamashiro T."/>
            <person name="Shiraishi A."/>
            <person name="Nakayama K."/>
            <person name="Satake H."/>
        </authorList>
    </citation>
    <scope>NUCLEOTIDE SEQUENCE</scope>
</reference>
<protein>
    <submittedName>
        <fullName evidence="2">Reverse transcriptase</fullName>
    </submittedName>
</protein>
<comment type="caution">
    <text evidence="2">The sequence shown here is derived from an EMBL/GenBank/DDBJ whole genome shotgun (WGS) entry which is preliminary data.</text>
</comment>
<sequence length="105" mass="11315">MEVVRVASVVMVRGDGDEGDGSVVWRMAVTTPNGDYIKFNCDASWQKESGRAGLGFVARNALGDVLLSSARAECYASSPLEAEAKSLLWATNQAHNKGYSKVIFE</sequence>
<gene>
    <name evidence="2" type="ORF">Tco_0682640</name>
</gene>
<evidence type="ECO:0000313" key="2">
    <source>
        <dbReference type="EMBL" id="GJS68075.1"/>
    </source>
</evidence>
<dbReference type="InterPro" id="IPR044730">
    <property type="entry name" value="RNase_H-like_dom_plant"/>
</dbReference>
<reference evidence="2" key="2">
    <citation type="submission" date="2022-01" db="EMBL/GenBank/DDBJ databases">
        <authorList>
            <person name="Yamashiro T."/>
            <person name="Shiraishi A."/>
            <person name="Satake H."/>
            <person name="Nakayama K."/>
        </authorList>
    </citation>
    <scope>NUCLEOTIDE SEQUENCE</scope>
</reference>
<dbReference type="GO" id="GO:0003964">
    <property type="term" value="F:RNA-directed DNA polymerase activity"/>
    <property type="evidence" value="ECO:0007669"/>
    <property type="project" value="UniProtKB-KW"/>
</dbReference>
<keyword evidence="3" id="KW-1185">Reference proteome</keyword>
<organism evidence="2 3">
    <name type="scientific">Tanacetum coccineum</name>
    <dbReference type="NCBI Taxonomy" id="301880"/>
    <lineage>
        <taxon>Eukaryota</taxon>
        <taxon>Viridiplantae</taxon>
        <taxon>Streptophyta</taxon>
        <taxon>Embryophyta</taxon>
        <taxon>Tracheophyta</taxon>
        <taxon>Spermatophyta</taxon>
        <taxon>Magnoliopsida</taxon>
        <taxon>eudicotyledons</taxon>
        <taxon>Gunneridae</taxon>
        <taxon>Pentapetalae</taxon>
        <taxon>asterids</taxon>
        <taxon>campanulids</taxon>
        <taxon>Asterales</taxon>
        <taxon>Asteraceae</taxon>
        <taxon>Asteroideae</taxon>
        <taxon>Anthemideae</taxon>
        <taxon>Anthemidinae</taxon>
        <taxon>Tanacetum</taxon>
    </lineage>
</organism>
<evidence type="ECO:0000259" key="1">
    <source>
        <dbReference type="Pfam" id="PF13456"/>
    </source>
</evidence>
<keyword evidence="2" id="KW-0695">RNA-directed DNA polymerase</keyword>
<dbReference type="EMBL" id="BQNB010009764">
    <property type="protein sequence ID" value="GJS68075.1"/>
    <property type="molecule type" value="Genomic_DNA"/>
</dbReference>
<dbReference type="Proteomes" id="UP001151760">
    <property type="component" value="Unassembled WGS sequence"/>
</dbReference>
<dbReference type="Gene3D" id="3.30.420.10">
    <property type="entry name" value="Ribonuclease H-like superfamily/Ribonuclease H"/>
    <property type="match status" value="1"/>
</dbReference>
<keyword evidence="2" id="KW-0808">Transferase</keyword>
<keyword evidence="2" id="KW-0548">Nucleotidyltransferase</keyword>
<feature type="domain" description="RNase H type-1" evidence="1">
    <location>
        <begin position="40"/>
        <end position="105"/>
    </location>
</feature>
<dbReference type="Pfam" id="PF13456">
    <property type="entry name" value="RVT_3"/>
    <property type="match status" value="1"/>
</dbReference>
<dbReference type="InterPro" id="IPR052929">
    <property type="entry name" value="RNase_H-like_EbsB-rel"/>
</dbReference>
<dbReference type="PANTHER" id="PTHR47074:SF11">
    <property type="entry name" value="REVERSE TRANSCRIPTASE-LIKE PROTEIN"/>
    <property type="match status" value="1"/>
</dbReference>